<evidence type="ECO:0000313" key="2">
    <source>
        <dbReference type="Proteomes" id="UP001054945"/>
    </source>
</evidence>
<dbReference type="EMBL" id="BPLR01018875">
    <property type="protein sequence ID" value="GIZ02899.1"/>
    <property type="molecule type" value="Genomic_DNA"/>
</dbReference>
<dbReference type="AlphaFoldDB" id="A0AAV4Y7L2"/>
<reference evidence="1 2" key="1">
    <citation type="submission" date="2021-06" db="EMBL/GenBank/DDBJ databases">
        <title>Caerostris extrusa draft genome.</title>
        <authorList>
            <person name="Kono N."/>
            <person name="Arakawa K."/>
        </authorList>
    </citation>
    <scope>NUCLEOTIDE SEQUENCE [LARGE SCALE GENOMIC DNA]</scope>
</reference>
<protein>
    <submittedName>
        <fullName evidence="1">Uncharacterized protein</fullName>
    </submittedName>
</protein>
<comment type="caution">
    <text evidence="1">The sequence shown here is derived from an EMBL/GenBank/DDBJ whole genome shotgun (WGS) entry which is preliminary data.</text>
</comment>
<organism evidence="1 2">
    <name type="scientific">Caerostris extrusa</name>
    <name type="common">Bark spider</name>
    <name type="synonym">Caerostris bankana</name>
    <dbReference type="NCBI Taxonomy" id="172846"/>
    <lineage>
        <taxon>Eukaryota</taxon>
        <taxon>Metazoa</taxon>
        <taxon>Ecdysozoa</taxon>
        <taxon>Arthropoda</taxon>
        <taxon>Chelicerata</taxon>
        <taxon>Arachnida</taxon>
        <taxon>Araneae</taxon>
        <taxon>Araneomorphae</taxon>
        <taxon>Entelegynae</taxon>
        <taxon>Araneoidea</taxon>
        <taxon>Araneidae</taxon>
        <taxon>Caerostris</taxon>
    </lineage>
</organism>
<proteinExistence type="predicted"/>
<gene>
    <name evidence="1" type="ORF">CEXT_275501</name>
</gene>
<dbReference type="Proteomes" id="UP001054945">
    <property type="component" value="Unassembled WGS sequence"/>
</dbReference>
<sequence>MNSPIAIIPRGIYLSQGGSLQSLTLQLTEQFLEGDAFRIKYVRDQKEKETFDRLRAAQNDTLVLCSTLRKTCPLSMML</sequence>
<accession>A0AAV4Y7L2</accession>
<keyword evidence="2" id="KW-1185">Reference proteome</keyword>
<name>A0AAV4Y7L2_CAEEX</name>
<evidence type="ECO:0000313" key="1">
    <source>
        <dbReference type="EMBL" id="GIZ02899.1"/>
    </source>
</evidence>